<dbReference type="FunFam" id="3.40.605.10:FF:000029">
    <property type="entry name" value="Aldehyde dehydrogenase, mitochondrial"/>
    <property type="match status" value="1"/>
</dbReference>
<evidence type="ECO:0000256" key="5">
    <source>
        <dbReference type="PROSITE-ProRule" id="PRU10007"/>
    </source>
</evidence>
<evidence type="ECO:0000313" key="9">
    <source>
        <dbReference type="RefSeq" id="XP_013378723.1"/>
    </source>
</evidence>
<dbReference type="SUPFAM" id="SSF53720">
    <property type="entry name" value="ALDH-like"/>
    <property type="match status" value="1"/>
</dbReference>
<evidence type="ECO:0000256" key="2">
    <source>
        <dbReference type="ARBA" id="ARBA00023002"/>
    </source>
</evidence>
<dbReference type="AlphaFoldDB" id="A0A1S3GY90"/>
<dbReference type="Proteomes" id="UP000085678">
    <property type="component" value="Unplaced"/>
</dbReference>
<evidence type="ECO:0000256" key="3">
    <source>
        <dbReference type="ARBA" id="ARBA00023027"/>
    </source>
</evidence>
<proteinExistence type="inferred from homology"/>
<dbReference type="EC" id="1.2.1.3" evidence="4"/>
<dbReference type="InterPro" id="IPR016160">
    <property type="entry name" value="Ald_DH_CS_CYS"/>
</dbReference>
<dbReference type="FunFam" id="3.40.309.10:FF:000001">
    <property type="entry name" value="Mitochondrial aldehyde dehydrogenase 2"/>
    <property type="match status" value="1"/>
</dbReference>
<evidence type="ECO:0000256" key="4">
    <source>
        <dbReference type="ARBA" id="ARBA00024226"/>
    </source>
</evidence>
<comment type="similarity">
    <text evidence="1 6">Belongs to the aldehyde dehydrogenase family.</text>
</comment>
<dbReference type="InterPro" id="IPR016163">
    <property type="entry name" value="Ald_DH_C"/>
</dbReference>
<dbReference type="InterPro" id="IPR015590">
    <property type="entry name" value="Aldehyde_DH_dom"/>
</dbReference>
<dbReference type="OrthoDB" id="310895at2759"/>
<keyword evidence="8" id="KW-1185">Reference proteome</keyword>
<feature type="active site" evidence="5">
    <location>
        <position position="287"/>
    </location>
</feature>
<gene>
    <name evidence="9" type="primary">LOC106150446</name>
</gene>
<reference evidence="9" key="1">
    <citation type="submission" date="2025-08" db="UniProtKB">
        <authorList>
            <consortium name="RefSeq"/>
        </authorList>
    </citation>
    <scope>IDENTIFICATION</scope>
    <source>
        <tissue evidence="9">Gonads</tissue>
    </source>
</reference>
<feature type="domain" description="Aldehyde dehydrogenase" evidence="7">
    <location>
        <begin position="47"/>
        <end position="510"/>
    </location>
</feature>
<dbReference type="InParanoid" id="A0A1S3GY90"/>
<dbReference type="RefSeq" id="XP_013378723.1">
    <property type="nucleotide sequence ID" value="XM_013523269.2"/>
</dbReference>
<dbReference type="FunFam" id="3.40.605.10:FF:000026">
    <property type="entry name" value="Aldehyde dehydrogenase, putative"/>
    <property type="match status" value="1"/>
</dbReference>
<evidence type="ECO:0000256" key="6">
    <source>
        <dbReference type="RuleBase" id="RU003345"/>
    </source>
</evidence>
<sequence length="519" mass="56881">MAGLLNLCRATSRLGSLKRTYVVAAAVPKPDRNPEVKYTGIFINNEWHKSVSGKTFPTINPSTGEKICDVQEGDKADIDKAVKAANEAFKFGSEWRRMDAGKRGLLMYRLADLIERDIEYLTSLETLDNGKPFNVAYLGDLHLALQCYRYYAGWADKMEGKTIPVDGDFFAYTRHEPIGVAGQLIPWNFPILMMAWKLGPALASGCTVVLKTAEQTPLTANYIAQLAAEAGYPPGVLNVVPGYGPTAGAALAAHMDVDKLAFTGSTEVGQLVSQMASASNLKRITLEMGGKSPVVVLSDADLEDAVENCHFATFFNHGQCCIAGTRVYVEESIYDKFVEASVERARRRTVGDPFDPSNEMGPQIDDEQLGKILNLVDSGKKEGAKLAIGGHQIGDKGYFMEPTVFADCTDNMRIAREEIFGPVQSIFKFKSLDEVIERSNDSMYGLGGGIMSNDMDKVNYLIQGIRAGTIWINVYNKFDAAMPFGGYKMSGNGRELGEYALEGYTEVKTVCMRVLQKNS</sequence>
<accession>A0A1S3GY90</accession>
<keyword evidence="3" id="KW-0520">NAD</keyword>
<dbReference type="GeneID" id="106150446"/>
<dbReference type="FunCoup" id="A0A1S3GY90">
    <property type="interactions" value="1454"/>
</dbReference>
<dbReference type="Pfam" id="PF00171">
    <property type="entry name" value="Aldedh"/>
    <property type="match status" value="1"/>
</dbReference>
<dbReference type="PROSITE" id="PS00687">
    <property type="entry name" value="ALDEHYDE_DEHYDR_GLU"/>
    <property type="match status" value="1"/>
</dbReference>
<dbReference type="InterPro" id="IPR016161">
    <property type="entry name" value="Ald_DH/histidinol_DH"/>
</dbReference>
<evidence type="ECO:0000256" key="1">
    <source>
        <dbReference type="ARBA" id="ARBA00009986"/>
    </source>
</evidence>
<name>A0A1S3GY90_LINAN</name>
<dbReference type="Gene3D" id="3.40.309.10">
    <property type="entry name" value="Aldehyde Dehydrogenase, Chain A, domain 2"/>
    <property type="match status" value="1"/>
</dbReference>
<evidence type="ECO:0000259" key="7">
    <source>
        <dbReference type="Pfam" id="PF00171"/>
    </source>
</evidence>
<dbReference type="Gene3D" id="3.40.605.10">
    <property type="entry name" value="Aldehyde Dehydrogenase, Chain A, domain 1"/>
    <property type="match status" value="1"/>
</dbReference>
<evidence type="ECO:0000313" key="8">
    <source>
        <dbReference type="Proteomes" id="UP000085678"/>
    </source>
</evidence>
<dbReference type="InterPro" id="IPR029510">
    <property type="entry name" value="Ald_DH_CS_GLU"/>
</dbReference>
<protein>
    <recommendedName>
        <fullName evidence="4">aldehyde dehydrogenase (NAD(+))</fullName>
        <ecNumber evidence="4">1.2.1.3</ecNumber>
    </recommendedName>
</protein>
<dbReference type="STRING" id="7574.A0A1S3GY90"/>
<keyword evidence="2 6" id="KW-0560">Oxidoreductase</keyword>
<dbReference type="InterPro" id="IPR016162">
    <property type="entry name" value="Ald_DH_N"/>
</dbReference>
<dbReference type="CDD" id="cd07141">
    <property type="entry name" value="ALDH_F1AB_F2_RALDH1"/>
    <property type="match status" value="1"/>
</dbReference>
<dbReference type="KEGG" id="lak:106150446"/>
<organism evidence="8 9">
    <name type="scientific">Lingula anatina</name>
    <name type="common">Brachiopod</name>
    <name type="synonym">Lingula unguis</name>
    <dbReference type="NCBI Taxonomy" id="7574"/>
    <lineage>
        <taxon>Eukaryota</taxon>
        <taxon>Metazoa</taxon>
        <taxon>Spiralia</taxon>
        <taxon>Lophotrochozoa</taxon>
        <taxon>Brachiopoda</taxon>
        <taxon>Linguliformea</taxon>
        <taxon>Lingulata</taxon>
        <taxon>Lingulida</taxon>
        <taxon>Linguloidea</taxon>
        <taxon>Lingulidae</taxon>
        <taxon>Lingula</taxon>
    </lineage>
</organism>
<dbReference type="GO" id="GO:0004029">
    <property type="term" value="F:aldehyde dehydrogenase (NAD+) activity"/>
    <property type="evidence" value="ECO:0007669"/>
    <property type="project" value="UniProtKB-EC"/>
</dbReference>
<dbReference type="OMA" id="MANETTY"/>
<dbReference type="PANTHER" id="PTHR11699">
    <property type="entry name" value="ALDEHYDE DEHYDROGENASE-RELATED"/>
    <property type="match status" value="1"/>
</dbReference>
<dbReference type="PROSITE" id="PS00070">
    <property type="entry name" value="ALDEHYDE_DEHYDR_CYS"/>
    <property type="match status" value="1"/>
</dbReference>